<dbReference type="AlphaFoldDB" id="V8BQL5"/>
<sequence>MKRKRKKQSTQKSYTCKIFGLIVAITVIAVSGGILLKRTITESPENTLMEYMNHIEKKEYEVMYTMIDSDEKVYLTKEEYI</sequence>
<evidence type="ECO:0000313" key="3">
    <source>
        <dbReference type="Proteomes" id="UP000018683"/>
    </source>
</evidence>
<organism evidence="2 3">
    <name type="scientific">[Ruminococcus] lactaris CC59_002D</name>
    <dbReference type="NCBI Taxonomy" id="1073376"/>
    <lineage>
        <taxon>Bacteria</taxon>
        <taxon>Bacillati</taxon>
        <taxon>Bacillota</taxon>
        <taxon>Clostridia</taxon>
        <taxon>Lachnospirales</taxon>
        <taxon>Lachnospiraceae</taxon>
        <taxon>Mediterraneibacter</taxon>
    </lineage>
</organism>
<keyword evidence="1" id="KW-0812">Transmembrane</keyword>
<keyword evidence="1" id="KW-1133">Transmembrane helix</keyword>
<proteinExistence type="predicted"/>
<accession>V8BQL5</accession>
<feature type="transmembrane region" description="Helical" evidence="1">
    <location>
        <begin position="18"/>
        <end position="36"/>
    </location>
</feature>
<keyword evidence="1" id="KW-0472">Membrane</keyword>
<reference evidence="2 3" key="1">
    <citation type="submission" date="2013-10" db="EMBL/GenBank/DDBJ databases">
        <title>The Genome Sequence of Ruminococcus lactaris CC59_002D.</title>
        <authorList>
            <consortium name="The Broad Institute Genomics Platform"/>
            <person name="Earl A."/>
            <person name="Allen-Vercoe E."/>
            <person name="Daigneault M."/>
            <person name="Young S.K."/>
            <person name="Zeng Q."/>
            <person name="Gargeya S."/>
            <person name="Fitzgerald M."/>
            <person name="Abouelleil A."/>
            <person name="Alvarado L."/>
            <person name="Chapman S.B."/>
            <person name="Gainer-Dewar J."/>
            <person name="Goldberg J."/>
            <person name="Griggs A."/>
            <person name="Gujja S."/>
            <person name="Hansen M."/>
            <person name="Howarth C."/>
            <person name="Imamovic A."/>
            <person name="Ireland A."/>
            <person name="Larimer J."/>
            <person name="McCowan C."/>
            <person name="Murphy C."/>
            <person name="Pearson M."/>
            <person name="Poon T.W."/>
            <person name="Priest M."/>
            <person name="Roberts A."/>
            <person name="Saif S."/>
            <person name="Shea T."/>
            <person name="Sykes S."/>
            <person name="Wortman J."/>
            <person name="Nusbaum C."/>
            <person name="Birren B."/>
        </authorList>
    </citation>
    <scope>NUCLEOTIDE SEQUENCE [LARGE SCALE GENOMIC DNA]</scope>
    <source>
        <strain evidence="2 3">CC59_002D</strain>
    </source>
</reference>
<evidence type="ECO:0000256" key="1">
    <source>
        <dbReference type="SAM" id="Phobius"/>
    </source>
</evidence>
<dbReference type="EMBL" id="AZJE01000031">
    <property type="protein sequence ID" value="ETD17394.1"/>
    <property type="molecule type" value="Genomic_DNA"/>
</dbReference>
<name>V8BQL5_9FIRM</name>
<dbReference type="STRING" id="1073376.HMPREF1202_02286"/>
<dbReference type="Proteomes" id="UP000018683">
    <property type="component" value="Unassembled WGS sequence"/>
</dbReference>
<dbReference type="Gene3D" id="3.10.450.100">
    <property type="entry name" value="NTF2-like, domain 1"/>
    <property type="match status" value="1"/>
</dbReference>
<comment type="caution">
    <text evidence="2">The sequence shown here is derived from an EMBL/GenBank/DDBJ whole genome shotgun (WGS) entry which is preliminary data.</text>
</comment>
<dbReference type="PATRIC" id="fig|1073376.3.peg.2346"/>
<evidence type="ECO:0000313" key="2">
    <source>
        <dbReference type="EMBL" id="ETD17394.1"/>
    </source>
</evidence>
<protein>
    <submittedName>
        <fullName evidence="2">Uncharacterized protein</fullName>
    </submittedName>
</protein>
<dbReference type="HOGENOM" id="CLU_2571781_0_0_9"/>
<gene>
    <name evidence="2" type="ORF">HMPREF1202_02286</name>
</gene>